<name>A0A5C0XP09_PYRFU</name>
<sequence length="51" mass="5733">MEEHKARVEKRIDKIAEILDRVASGDLSVEDEVISGELRKGSRNLEDPLVS</sequence>
<dbReference type="GeneID" id="13302240"/>
<gene>
    <name evidence="1" type="ORF">PFDSM3638_02130</name>
</gene>
<proteinExistence type="predicted"/>
<evidence type="ECO:0000313" key="1">
    <source>
        <dbReference type="EMBL" id="QEK78145.1"/>
    </source>
</evidence>
<dbReference type="RefSeq" id="WP_011011548.1">
    <property type="nucleotide sequence ID" value="NC_003413.1"/>
</dbReference>
<organism evidence="1 2">
    <name type="scientific">Pyrococcus furiosus (strain ATCC 43587 / DSM 3638 / JCM 8422 / Vc1)</name>
    <dbReference type="NCBI Taxonomy" id="186497"/>
    <lineage>
        <taxon>Archaea</taxon>
        <taxon>Methanobacteriati</taxon>
        <taxon>Methanobacteriota</taxon>
        <taxon>Thermococci</taxon>
        <taxon>Thermococcales</taxon>
        <taxon>Thermococcaceae</taxon>
        <taxon>Pyrococcus</taxon>
    </lineage>
</organism>
<accession>A0A5C0XP09</accession>
<reference evidence="1 2" key="1">
    <citation type="submission" date="2017-08" db="EMBL/GenBank/DDBJ databases">
        <title>Resequencing and Reannotation of the genome of Pyrococcus furiosus type strain DSM3638.</title>
        <authorList>
            <person name="Reichelt R.M."/>
            <person name="Bunk B."/>
        </authorList>
    </citation>
    <scope>NUCLEOTIDE SEQUENCE [LARGE SCALE GENOMIC DNA]</scope>
    <source>
        <strain evidence="1 2">DSM 3638</strain>
    </source>
</reference>
<dbReference type="Proteomes" id="UP000324354">
    <property type="component" value="Chromosome"/>
</dbReference>
<dbReference type="GeneID" id="41712229"/>
<protein>
    <submittedName>
        <fullName evidence="1">Chemotaxis protein</fullName>
    </submittedName>
</protein>
<dbReference type="OrthoDB" id="86140at2157"/>
<dbReference type="EMBL" id="CP023154">
    <property type="protein sequence ID" value="QEK78145.1"/>
    <property type="molecule type" value="Genomic_DNA"/>
</dbReference>
<evidence type="ECO:0000313" key="2">
    <source>
        <dbReference type="Proteomes" id="UP000324354"/>
    </source>
</evidence>
<dbReference type="AlphaFoldDB" id="A0A5C0XP09"/>